<feature type="domain" description="HTH asnC-type" evidence="4">
    <location>
        <begin position="20"/>
        <end position="81"/>
    </location>
</feature>
<evidence type="ECO:0000256" key="3">
    <source>
        <dbReference type="ARBA" id="ARBA00023163"/>
    </source>
</evidence>
<organism evidence="5">
    <name type="scientific">mine drainage metagenome</name>
    <dbReference type="NCBI Taxonomy" id="410659"/>
    <lineage>
        <taxon>unclassified sequences</taxon>
        <taxon>metagenomes</taxon>
        <taxon>ecological metagenomes</taxon>
    </lineage>
</organism>
<dbReference type="EMBL" id="MLJW01001740">
    <property type="protein sequence ID" value="OIQ76915.1"/>
    <property type="molecule type" value="Genomic_DNA"/>
</dbReference>
<dbReference type="InterPro" id="IPR000485">
    <property type="entry name" value="AsnC-type_HTH_dom"/>
</dbReference>
<evidence type="ECO:0000256" key="2">
    <source>
        <dbReference type="ARBA" id="ARBA00023125"/>
    </source>
</evidence>
<dbReference type="SUPFAM" id="SSF46785">
    <property type="entry name" value="Winged helix' DNA-binding domain"/>
    <property type="match status" value="1"/>
</dbReference>
<reference evidence="5" key="1">
    <citation type="submission" date="2016-10" db="EMBL/GenBank/DDBJ databases">
        <title>Sequence of Gallionella enrichment culture.</title>
        <authorList>
            <person name="Poehlein A."/>
            <person name="Muehling M."/>
            <person name="Daniel R."/>
        </authorList>
    </citation>
    <scope>NUCLEOTIDE SEQUENCE</scope>
</reference>
<dbReference type="InterPro" id="IPR011008">
    <property type="entry name" value="Dimeric_a/b-barrel"/>
</dbReference>
<proteinExistence type="predicted"/>
<dbReference type="GO" id="GO:0005829">
    <property type="term" value="C:cytosol"/>
    <property type="evidence" value="ECO:0007669"/>
    <property type="project" value="TreeGrafter"/>
</dbReference>
<dbReference type="SUPFAM" id="SSF54909">
    <property type="entry name" value="Dimeric alpha+beta barrel"/>
    <property type="match status" value="1"/>
</dbReference>
<dbReference type="Pfam" id="PF13404">
    <property type="entry name" value="HTH_AsnC-type"/>
    <property type="match status" value="1"/>
</dbReference>
<dbReference type="GO" id="GO:0043565">
    <property type="term" value="F:sequence-specific DNA binding"/>
    <property type="evidence" value="ECO:0007669"/>
    <property type="project" value="InterPro"/>
</dbReference>
<evidence type="ECO:0000256" key="1">
    <source>
        <dbReference type="ARBA" id="ARBA00023015"/>
    </source>
</evidence>
<dbReference type="Gene3D" id="3.30.70.920">
    <property type="match status" value="1"/>
</dbReference>
<evidence type="ECO:0000313" key="5">
    <source>
        <dbReference type="EMBL" id="OIQ76915.1"/>
    </source>
</evidence>
<dbReference type="InterPro" id="IPR036390">
    <property type="entry name" value="WH_DNA-bd_sf"/>
</dbReference>
<dbReference type="InterPro" id="IPR019888">
    <property type="entry name" value="Tscrpt_reg_AsnC-like"/>
</dbReference>
<keyword evidence="1" id="KW-0805">Transcription regulation</keyword>
<dbReference type="PROSITE" id="PS50956">
    <property type="entry name" value="HTH_ASNC_2"/>
    <property type="match status" value="1"/>
</dbReference>
<protein>
    <submittedName>
        <fullName evidence="5">Regulatory protein AsnC</fullName>
    </submittedName>
</protein>
<dbReference type="PRINTS" id="PR00033">
    <property type="entry name" value="HTHASNC"/>
</dbReference>
<dbReference type="PANTHER" id="PTHR30154">
    <property type="entry name" value="LEUCINE-RESPONSIVE REGULATORY PROTEIN"/>
    <property type="match status" value="1"/>
</dbReference>
<dbReference type="Pfam" id="PF01037">
    <property type="entry name" value="AsnC_trans_reg"/>
    <property type="match status" value="1"/>
</dbReference>
<accession>A0A1J5QHB5</accession>
<dbReference type="InterPro" id="IPR036388">
    <property type="entry name" value="WH-like_DNA-bd_sf"/>
</dbReference>
<dbReference type="AlphaFoldDB" id="A0A1J5QHB5"/>
<dbReference type="InterPro" id="IPR019887">
    <property type="entry name" value="Tscrpt_reg_AsnC/Lrp_C"/>
</dbReference>
<dbReference type="GO" id="GO:0043200">
    <property type="term" value="P:response to amino acid"/>
    <property type="evidence" value="ECO:0007669"/>
    <property type="project" value="TreeGrafter"/>
</dbReference>
<dbReference type="Gene3D" id="1.10.10.10">
    <property type="entry name" value="Winged helix-like DNA-binding domain superfamily/Winged helix DNA-binding domain"/>
    <property type="match status" value="1"/>
</dbReference>
<name>A0A1J5QHB5_9ZZZZ</name>
<dbReference type="PANTHER" id="PTHR30154:SF53">
    <property type="entry name" value="HTH-TYPE TRANSCRIPTIONAL REGULATOR LRPC"/>
    <property type="match status" value="1"/>
</dbReference>
<dbReference type="SMART" id="SM00344">
    <property type="entry name" value="HTH_ASNC"/>
    <property type="match status" value="1"/>
</dbReference>
<keyword evidence="3" id="KW-0804">Transcription</keyword>
<comment type="caution">
    <text evidence="5">The sequence shown here is derived from an EMBL/GenBank/DDBJ whole genome shotgun (WGS) entry which is preliminary data.</text>
</comment>
<keyword evidence="2" id="KW-0238">DNA-binding</keyword>
<sequence>MRRHQAGSNTMQKQSRKINLDALDHQLIELLKVNARLPMVNIARALGCARSTAQLRLKSLEDTGVITGYTVGVGSTRASNVIRAMVLISMESQNEPDVVRALAKRHEITKLYSVSGRYDLCAMLVTESTQELDAVIDKIRVIKGVIDTFSTILLSTKLDRPE</sequence>
<gene>
    <name evidence="5" type="primary">asnC_4</name>
    <name evidence="5" type="ORF">GALL_413970</name>
</gene>
<evidence type="ECO:0000259" key="4">
    <source>
        <dbReference type="PROSITE" id="PS50956"/>
    </source>
</evidence>